<dbReference type="Proteomes" id="UP000076595">
    <property type="component" value="Chromosome"/>
</dbReference>
<evidence type="ECO:0000313" key="3">
    <source>
        <dbReference type="Proteomes" id="UP000076595"/>
    </source>
</evidence>
<evidence type="ECO:0000313" key="2">
    <source>
        <dbReference type="EMBL" id="ANA12896.1"/>
    </source>
</evidence>
<sequence>MGGYPDGMQFGRSAPARSPYNTDGYTETECSALEDQTALEAWQEKLDALVKEGRNLMGCGLHFSKELPTFGDILNEMEGFSGELDKHDLAFLIEKQP</sequence>
<organism evidence="2 3">
    <name type="scientific">Acetobacter oryzifermentans</name>
    <dbReference type="NCBI Taxonomy" id="1633874"/>
    <lineage>
        <taxon>Bacteria</taxon>
        <taxon>Pseudomonadati</taxon>
        <taxon>Pseudomonadota</taxon>
        <taxon>Alphaproteobacteria</taxon>
        <taxon>Acetobacterales</taxon>
        <taxon>Acetobacteraceae</taxon>
        <taxon>Acetobacter</taxon>
    </lineage>
</organism>
<keyword evidence="3" id="KW-1185">Reference proteome</keyword>
<protein>
    <submittedName>
        <fullName evidence="2">Uncharacterized protein</fullName>
    </submittedName>
</protein>
<name>A0ABM6AGZ6_9PROT</name>
<accession>A0ABM6AGZ6</accession>
<proteinExistence type="predicted"/>
<reference evidence="2 3" key="1">
    <citation type="submission" date="2015-03" db="EMBL/GenBank/DDBJ databases">
        <title>Genome study of Acetobacter sp. SLV-7.</title>
        <authorList>
            <person name="Cho G.Y."/>
            <person name="Jeon C.O."/>
        </authorList>
    </citation>
    <scope>NUCLEOTIDE SEQUENCE [LARGE SCALE GENOMIC DNA]</scope>
    <source>
        <strain evidence="2 3">SLV-7</strain>
    </source>
</reference>
<dbReference type="EMBL" id="CP011120">
    <property type="protein sequence ID" value="ANA12896.1"/>
    <property type="molecule type" value="Genomic_DNA"/>
</dbReference>
<feature type="region of interest" description="Disordered" evidence="1">
    <location>
        <begin position="1"/>
        <end position="25"/>
    </location>
</feature>
<evidence type="ECO:0000256" key="1">
    <source>
        <dbReference type="SAM" id="MobiDB-lite"/>
    </source>
</evidence>
<gene>
    <name evidence="2" type="ORF">WG31_01740</name>
</gene>